<dbReference type="PROSITE" id="PS50987">
    <property type="entry name" value="HTH_ARSR_2"/>
    <property type="match status" value="1"/>
</dbReference>
<dbReference type="Proteomes" id="UP001231941">
    <property type="component" value="Unassembled WGS sequence"/>
</dbReference>
<proteinExistence type="predicted"/>
<gene>
    <name evidence="5" type="ORF">Q5Y73_00590</name>
</gene>
<dbReference type="InterPro" id="IPR051011">
    <property type="entry name" value="Metal_resp_trans_reg"/>
</dbReference>
<dbReference type="InterPro" id="IPR036390">
    <property type="entry name" value="WH_DNA-bd_sf"/>
</dbReference>
<dbReference type="InterPro" id="IPR011991">
    <property type="entry name" value="ArsR-like_HTH"/>
</dbReference>
<evidence type="ECO:0000313" key="6">
    <source>
        <dbReference type="Proteomes" id="UP001231941"/>
    </source>
</evidence>
<evidence type="ECO:0000256" key="3">
    <source>
        <dbReference type="ARBA" id="ARBA00023163"/>
    </source>
</evidence>
<evidence type="ECO:0000259" key="4">
    <source>
        <dbReference type="PROSITE" id="PS50987"/>
    </source>
</evidence>
<reference evidence="5 6" key="1">
    <citation type="submission" date="2023-08" db="EMBL/GenBank/DDBJ databases">
        <authorList>
            <person name="Park J.-S."/>
        </authorList>
    </citation>
    <scope>NUCLEOTIDE SEQUENCE [LARGE SCALE GENOMIC DNA]</scope>
    <source>
        <strain evidence="5 6">2205SS18-9</strain>
    </source>
</reference>
<organism evidence="5 6">
    <name type="scientific">Chengkuizengella axinellae</name>
    <dbReference type="NCBI Taxonomy" id="3064388"/>
    <lineage>
        <taxon>Bacteria</taxon>
        <taxon>Bacillati</taxon>
        <taxon>Bacillota</taxon>
        <taxon>Bacilli</taxon>
        <taxon>Bacillales</taxon>
        <taxon>Paenibacillaceae</taxon>
        <taxon>Chengkuizengella</taxon>
    </lineage>
</organism>
<comment type="caution">
    <text evidence="5">The sequence shown here is derived from an EMBL/GenBank/DDBJ whole genome shotgun (WGS) entry which is preliminary data.</text>
</comment>
<keyword evidence="1" id="KW-0805">Transcription regulation</keyword>
<dbReference type="SUPFAM" id="SSF46785">
    <property type="entry name" value="Winged helix' DNA-binding domain"/>
    <property type="match status" value="1"/>
</dbReference>
<keyword evidence="3" id="KW-0804">Transcription</keyword>
<dbReference type="PRINTS" id="PR00778">
    <property type="entry name" value="HTHARSR"/>
</dbReference>
<keyword evidence="2" id="KW-0238">DNA-binding</keyword>
<accession>A0ABT9IUT7</accession>
<dbReference type="EMBL" id="JAVAMP010000001">
    <property type="protein sequence ID" value="MDP5272595.1"/>
    <property type="molecule type" value="Genomic_DNA"/>
</dbReference>
<dbReference type="RefSeq" id="WP_305989909.1">
    <property type="nucleotide sequence ID" value="NZ_JAVAMP010000001.1"/>
</dbReference>
<dbReference type="PANTHER" id="PTHR43132">
    <property type="entry name" value="ARSENICAL RESISTANCE OPERON REPRESSOR ARSR-RELATED"/>
    <property type="match status" value="1"/>
</dbReference>
<keyword evidence="6" id="KW-1185">Reference proteome</keyword>
<dbReference type="InterPro" id="IPR001845">
    <property type="entry name" value="HTH_ArsR_DNA-bd_dom"/>
</dbReference>
<dbReference type="NCBIfam" id="NF033788">
    <property type="entry name" value="HTH_metalloreg"/>
    <property type="match status" value="1"/>
</dbReference>
<evidence type="ECO:0000313" key="5">
    <source>
        <dbReference type="EMBL" id="MDP5272595.1"/>
    </source>
</evidence>
<dbReference type="SMART" id="SM00418">
    <property type="entry name" value="HTH_ARSR"/>
    <property type="match status" value="1"/>
</dbReference>
<dbReference type="CDD" id="cd00090">
    <property type="entry name" value="HTH_ARSR"/>
    <property type="match status" value="1"/>
</dbReference>
<evidence type="ECO:0000256" key="2">
    <source>
        <dbReference type="ARBA" id="ARBA00023125"/>
    </source>
</evidence>
<dbReference type="Pfam" id="PF01022">
    <property type="entry name" value="HTH_5"/>
    <property type="match status" value="1"/>
</dbReference>
<dbReference type="InterPro" id="IPR036388">
    <property type="entry name" value="WH-like_DNA-bd_sf"/>
</dbReference>
<feature type="domain" description="HTH arsR-type" evidence="4">
    <location>
        <begin position="1"/>
        <end position="96"/>
    </location>
</feature>
<protein>
    <submittedName>
        <fullName evidence="5">Metalloregulator ArsR/SmtB family transcription factor</fullName>
    </submittedName>
</protein>
<evidence type="ECO:0000256" key="1">
    <source>
        <dbReference type="ARBA" id="ARBA00023015"/>
    </source>
</evidence>
<dbReference type="PANTHER" id="PTHR43132:SF2">
    <property type="entry name" value="ARSENICAL RESISTANCE OPERON REPRESSOR ARSR-RELATED"/>
    <property type="match status" value="1"/>
</dbReference>
<sequence length="108" mass="12338">MEFNEFQNTADMLKVIGHPVRLCIVMGLLKKGNCNVSFMENCMNLPQSSVSTHLQKLRTAGIIVGQRKGLEVSYRLKDEQMKNFVQQVSTLLEPTITENLFDKELIHK</sequence>
<dbReference type="Gene3D" id="1.10.10.10">
    <property type="entry name" value="Winged helix-like DNA-binding domain superfamily/Winged helix DNA-binding domain"/>
    <property type="match status" value="1"/>
</dbReference>
<name>A0ABT9IUT7_9BACL</name>